<dbReference type="AlphaFoldDB" id="A0A0Q3TKE4"/>
<dbReference type="STRING" id="157838.AN964_11390"/>
<protein>
    <recommendedName>
        <fullName evidence="1">Aminoglycoside phosphotransferase domain-containing protein</fullName>
    </recommendedName>
</protein>
<dbReference type="RefSeq" id="WP_055739789.1">
    <property type="nucleotide sequence ID" value="NZ_JAAIWL010000056.1"/>
</dbReference>
<dbReference type="InterPro" id="IPR002575">
    <property type="entry name" value="Aminoglycoside_PTrfase"/>
</dbReference>
<dbReference type="Pfam" id="PF01636">
    <property type="entry name" value="APH"/>
    <property type="match status" value="1"/>
</dbReference>
<dbReference type="PATRIC" id="fig|157838.3.peg.2506"/>
<dbReference type="Gene3D" id="3.90.1200.10">
    <property type="match status" value="1"/>
</dbReference>
<evidence type="ECO:0000313" key="2">
    <source>
        <dbReference type="EMBL" id="KQL54041.1"/>
    </source>
</evidence>
<name>A0A0Q3TKE4_9BACI</name>
<keyword evidence="3" id="KW-1185">Reference proteome</keyword>
<dbReference type="EMBL" id="LJJC01000004">
    <property type="protein sequence ID" value="KQL54041.1"/>
    <property type="molecule type" value="Genomic_DNA"/>
</dbReference>
<feature type="domain" description="Aminoglycoside phosphotransferase" evidence="1">
    <location>
        <begin position="239"/>
        <end position="285"/>
    </location>
</feature>
<comment type="caution">
    <text evidence="2">The sequence shown here is derived from an EMBL/GenBank/DDBJ whole genome shotgun (WGS) entry which is preliminary data.</text>
</comment>
<evidence type="ECO:0000313" key="3">
    <source>
        <dbReference type="Proteomes" id="UP000051888"/>
    </source>
</evidence>
<evidence type="ECO:0000259" key="1">
    <source>
        <dbReference type="Pfam" id="PF01636"/>
    </source>
</evidence>
<dbReference type="OrthoDB" id="4030632at2"/>
<gene>
    <name evidence="2" type="ORF">AN964_11390</name>
</gene>
<organism evidence="2 3">
    <name type="scientific">Heyndrickxia shackletonii</name>
    <dbReference type="NCBI Taxonomy" id="157838"/>
    <lineage>
        <taxon>Bacteria</taxon>
        <taxon>Bacillati</taxon>
        <taxon>Bacillota</taxon>
        <taxon>Bacilli</taxon>
        <taxon>Bacillales</taxon>
        <taxon>Bacillaceae</taxon>
        <taxon>Heyndrickxia</taxon>
    </lineage>
</organism>
<accession>A0A0Q3TKE4</accession>
<dbReference type="Proteomes" id="UP000051888">
    <property type="component" value="Unassembled WGS sequence"/>
</dbReference>
<reference evidence="2 3" key="1">
    <citation type="submission" date="2015-09" db="EMBL/GenBank/DDBJ databases">
        <title>Genome sequencing project for genomic taxonomy and phylogenomics of Bacillus-like bacteria.</title>
        <authorList>
            <person name="Liu B."/>
            <person name="Wang J."/>
            <person name="Zhu Y."/>
            <person name="Liu G."/>
            <person name="Chen Q."/>
            <person name="Chen Z."/>
            <person name="Lan J."/>
            <person name="Che J."/>
            <person name="Ge C."/>
            <person name="Shi H."/>
            <person name="Pan Z."/>
            <person name="Liu X."/>
        </authorList>
    </citation>
    <scope>NUCLEOTIDE SEQUENCE [LARGE SCALE GENOMIC DNA]</scope>
    <source>
        <strain evidence="2 3">LMG 18435</strain>
    </source>
</reference>
<proteinExistence type="predicted"/>
<sequence>MFKRFYLFIKRKKDIMHSFNRNLAYMSAGTYAYDNSIKYIMRCDRYTIDKANEIFQKNYYQLLIRFVILLLRKMVFNQKIRISEFHNKTDNFSGCVYRPVRSITGYNDSRIFDFHHNKVLTIFATKDDFHSVLNNNEYFKDYFPLPKILWIDETNLLIMEELIQFQQYSNWQSKDYLYIIQEIFNRYLDYFNDCKQKGNISYKSPESFLWEGSESHEIKSILNEIHPILLNMNYPCLKLHGDLWTANIMLIKKATNQICMIDWEYANVYLFFYDFFNLMWLEVYVNNNEFYIYHYMDGEMDTYFEKVFALFDLTFHKEYRLDYLYIFFLNFYKERVLSLHKSERHKFINRFKKTIGLLKKGSEQKQKLSQ</sequence>
<dbReference type="InterPro" id="IPR011009">
    <property type="entry name" value="Kinase-like_dom_sf"/>
</dbReference>
<dbReference type="SUPFAM" id="SSF56112">
    <property type="entry name" value="Protein kinase-like (PK-like)"/>
    <property type="match status" value="1"/>
</dbReference>